<name>A0A7X0FDT7_9HYPH</name>
<protein>
    <submittedName>
        <fullName evidence="1">Uncharacterized protein</fullName>
    </submittedName>
</protein>
<accession>A0A7X0FDT7</accession>
<evidence type="ECO:0000313" key="1">
    <source>
        <dbReference type="EMBL" id="MBB6357888.1"/>
    </source>
</evidence>
<reference evidence="1 2" key="1">
    <citation type="submission" date="2020-08" db="EMBL/GenBank/DDBJ databases">
        <title>Genomic Encyclopedia of Type Strains, Phase IV (KMG-IV): sequencing the most valuable type-strain genomes for metagenomic binning, comparative biology and taxonomic classification.</title>
        <authorList>
            <person name="Goeker M."/>
        </authorList>
    </citation>
    <scope>NUCLEOTIDE SEQUENCE [LARGE SCALE GENOMIC DNA]</scope>
    <source>
        <strain evidence="1 2">DSM 7051</strain>
    </source>
</reference>
<organism evidence="1 2">
    <name type="scientific">Aminobacter aganoensis</name>
    <dbReference type="NCBI Taxonomy" id="83264"/>
    <lineage>
        <taxon>Bacteria</taxon>
        <taxon>Pseudomonadati</taxon>
        <taxon>Pseudomonadota</taxon>
        <taxon>Alphaproteobacteria</taxon>
        <taxon>Hyphomicrobiales</taxon>
        <taxon>Phyllobacteriaceae</taxon>
        <taxon>Aminobacter</taxon>
    </lineage>
</organism>
<evidence type="ECO:0000313" key="2">
    <source>
        <dbReference type="Proteomes" id="UP000536262"/>
    </source>
</evidence>
<dbReference type="EMBL" id="JACHOU010000037">
    <property type="protein sequence ID" value="MBB6357888.1"/>
    <property type="molecule type" value="Genomic_DNA"/>
</dbReference>
<keyword evidence="2" id="KW-1185">Reference proteome</keyword>
<proteinExistence type="predicted"/>
<dbReference type="AlphaFoldDB" id="A0A7X0FDT7"/>
<sequence>MGADANHHDPVFPSLARRPGEIRRGLLTEKIRISGYRVLEFLEFDSLSGLDFFWRSVANEYGAASPLGGERHSWFHRGDVNLDRGKGAGRGIRTHLIDEWPGCARKADNASHTGRDIEEIASRRFACRGIWQDTLP</sequence>
<dbReference type="Proteomes" id="UP000536262">
    <property type="component" value="Unassembled WGS sequence"/>
</dbReference>
<gene>
    <name evidence="1" type="ORF">GGR00_005712</name>
</gene>
<comment type="caution">
    <text evidence="1">The sequence shown here is derived from an EMBL/GenBank/DDBJ whole genome shotgun (WGS) entry which is preliminary data.</text>
</comment>